<dbReference type="Pfam" id="PF00651">
    <property type="entry name" value="BTB"/>
    <property type="match status" value="1"/>
</dbReference>
<feature type="repeat" description="RCC1" evidence="2">
    <location>
        <begin position="254"/>
        <end position="307"/>
    </location>
</feature>
<gene>
    <name evidence="4" type="ORF">CLODIP_2_CD03130</name>
</gene>
<feature type="repeat" description="RCC1" evidence="2">
    <location>
        <begin position="201"/>
        <end position="253"/>
    </location>
</feature>
<dbReference type="PRINTS" id="PR00633">
    <property type="entry name" value="RCCNDNSATION"/>
</dbReference>
<dbReference type="PROSITE" id="PS00626">
    <property type="entry name" value="RCC1_2"/>
    <property type="match status" value="1"/>
</dbReference>
<reference evidence="4 5" key="1">
    <citation type="submission" date="2020-04" db="EMBL/GenBank/DDBJ databases">
        <authorList>
            <person name="Alioto T."/>
            <person name="Alioto T."/>
            <person name="Gomez Garrido J."/>
        </authorList>
    </citation>
    <scope>NUCLEOTIDE SEQUENCE [LARGE SCALE GENOMIC DNA]</scope>
</reference>
<dbReference type="Gene3D" id="3.30.710.10">
    <property type="entry name" value="Potassium Channel Kv1.1, Chain A"/>
    <property type="match status" value="1"/>
</dbReference>
<dbReference type="PROSITE" id="PS50097">
    <property type="entry name" value="BTB"/>
    <property type="match status" value="1"/>
</dbReference>
<evidence type="ECO:0000259" key="3">
    <source>
        <dbReference type="PROSITE" id="PS50097"/>
    </source>
</evidence>
<evidence type="ECO:0000313" key="5">
    <source>
        <dbReference type="Proteomes" id="UP000494165"/>
    </source>
</evidence>
<dbReference type="SUPFAM" id="SSF50985">
    <property type="entry name" value="RCC1/BLIP-II"/>
    <property type="match status" value="1"/>
</dbReference>
<proteinExistence type="predicted"/>
<comment type="caution">
    <text evidence="4">The sequence shown here is derived from an EMBL/GenBank/DDBJ whole genome shotgun (WGS) entry which is preliminary data.</text>
</comment>
<dbReference type="Gene3D" id="2.130.10.30">
    <property type="entry name" value="Regulator of chromosome condensation 1/beta-lactamase-inhibitor protein II"/>
    <property type="match status" value="1"/>
</dbReference>
<evidence type="ECO:0000256" key="2">
    <source>
        <dbReference type="PROSITE-ProRule" id="PRU00235"/>
    </source>
</evidence>
<dbReference type="Pfam" id="PF25390">
    <property type="entry name" value="WD40_RLD"/>
    <property type="match status" value="1"/>
</dbReference>
<protein>
    <recommendedName>
        <fullName evidence="3">BTB domain-containing protein</fullName>
    </recommendedName>
</protein>
<feature type="repeat" description="RCC1" evidence="2">
    <location>
        <begin position="148"/>
        <end position="200"/>
    </location>
</feature>
<dbReference type="AlphaFoldDB" id="A0A8S1E1P6"/>
<evidence type="ECO:0000256" key="1">
    <source>
        <dbReference type="ARBA" id="ARBA00022737"/>
    </source>
</evidence>
<dbReference type="InterPro" id="IPR011333">
    <property type="entry name" value="SKP1/BTB/POZ_sf"/>
</dbReference>
<dbReference type="InterPro" id="IPR058923">
    <property type="entry name" value="RCC1-like_dom"/>
</dbReference>
<organism evidence="4 5">
    <name type="scientific">Cloeon dipterum</name>
    <dbReference type="NCBI Taxonomy" id="197152"/>
    <lineage>
        <taxon>Eukaryota</taxon>
        <taxon>Metazoa</taxon>
        <taxon>Ecdysozoa</taxon>
        <taxon>Arthropoda</taxon>
        <taxon>Hexapoda</taxon>
        <taxon>Insecta</taxon>
        <taxon>Pterygota</taxon>
        <taxon>Palaeoptera</taxon>
        <taxon>Ephemeroptera</taxon>
        <taxon>Pisciforma</taxon>
        <taxon>Baetidae</taxon>
        <taxon>Cloeon</taxon>
    </lineage>
</organism>
<keyword evidence="5" id="KW-1185">Reference proteome</keyword>
<name>A0A8S1E1P6_9INSE</name>
<dbReference type="InterPro" id="IPR051625">
    <property type="entry name" value="Signaling_Regulatory_Domain"/>
</dbReference>
<keyword evidence="1" id="KW-0677">Repeat</keyword>
<dbReference type="SMART" id="SM00225">
    <property type="entry name" value="BTB"/>
    <property type="match status" value="1"/>
</dbReference>
<dbReference type="InterPro" id="IPR000408">
    <property type="entry name" value="Reg_chr_condens"/>
</dbReference>
<feature type="repeat" description="RCC1" evidence="2">
    <location>
        <begin position="95"/>
        <end position="147"/>
    </location>
</feature>
<dbReference type="PROSITE" id="PS50012">
    <property type="entry name" value="RCC1_3"/>
    <property type="match status" value="4"/>
</dbReference>
<dbReference type="PANTHER" id="PTHR22872:SF10">
    <property type="entry name" value="ULTRAVIOLET-B RECEPTOR UVR8"/>
    <property type="match status" value="1"/>
</dbReference>
<sequence length="538" mass="60009">MSKLLAKWANFGYQKSEIRTAIVFGTNGENVIIVLETDEVLAFGKNQKGCLGAGVQGQVNELKRIYNLSGQRIEGFECGVIDREKFSIFGITGSGSVFSWGENEFGQLGLGTIEYTKMPTQISGSLKNKRVVQVACGHKHTLALTSQGEVYAFGLNCAGQLGLSTTSNQLLPQKVGGLLDGTIVTSVACQKYSSFALLHSGKICAWGMTFSGKLGSSLTSQLQRIPCKVIELEGVVISQIACGTRFTLTLTDDGKIYSWGGNKRGQLGDGTTEFVDSPTIISTEMGRVKNIAATHYKSHPCAAITENNQVYIWGNCNGQNVLKPMLTSFSSFNDVFANSSPPVTYQRFRLKITEDERKRKGPIIKRFQKAFDKPETADFAFIAEGKKIHVHKIILILGSDVFKNLFLGNWMDSRIIEQSVEDHSYDAFYAFLKYFYTDQVDFTPHLALDVYALAHYYLVTDLMEECEKILKKGLTVQNVAAVYEKAISFGAKDLCEFCFEFCKEHWLDAMHNFESDDCKRKVFLEVYRWVASKEKLME</sequence>
<dbReference type="EMBL" id="CADEPI010000779">
    <property type="protein sequence ID" value="CAB3388424.1"/>
    <property type="molecule type" value="Genomic_DNA"/>
</dbReference>
<evidence type="ECO:0000313" key="4">
    <source>
        <dbReference type="EMBL" id="CAB3388424.1"/>
    </source>
</evidence>
<dbReference type="InterPro" id="IPR000210">
    <property type="entry name" value="BTB/POZ_dom"/>
</dbReference>
<dbReference type="PANTHER" id="PTHR22872">
    <property type="entry name" value="BTK-BINDING PROTEIN-RELATED"/>
    <property type="match status" value="1"/>
</dbReference>
<accession>A0A8S1E1P6</accession>
<dbReference type="OrthoDB" id="10256179at2759"/>
<dbReference type="Proteomes" id="UP000494165">
    <property type="component" value="Unassembled WGS sequence"/>
</dbReference>
<dbReference type="InterPro" id="IPR009091">
    <property type="entry name" value="RCC1/BLIP-II"/>
</dbReference>
<feature type="domain" description="BTB" evidence="3">
    <location>
        <begin position="377"/>
        <end position="444"/>
    </location>
</feature>
<dbReference type="SUPFAM" id="SSF54695">
    <property type="entry name" value="POZ domain"/>
    <property type="match status" value="1"/>
</dbReference>